<accession>A0A9J8D420</accession>
<reference evidence="2" key="2">
    <citation type="submission" date="2025-09" db="UniProtKB">
        <authorList>
            <consortium name="Ensembl"/>
        </authorList>
    </citation>
    <scope>IDENTIFICATION</scope>
</reference>
<dbReference type="InterPro" id="IPR000477">
    <property type="entry name" value="RT_dom"/>
</dbReference>
<sequence length="896" mass="102570">MHRTKQNYYFNGERPSKLMALRLKRNEALASITAIKDNADVLHTAPGDVNRIFKEFYEHLYRSEVGVNEQPITDFFSNLDLPQLSEQQCAFLDSPIELKELKEALEVMNKGRAPGLDGLPPELYLAIWDLIGQLLLDSINFAIDSGCFHRDQNTALISLLLKKGKEPLCCSSYRPISLIGTDVKLYAKVLAHRLGSVASFLIAHDQTGFLKERFASDNVRRLLNIIDSPDPVIEQRAILSLDAEKAFDRVEWTYLWSALTRFGFGPRFIHMIQTLYANSSARVSTGLCCSIAIPLNRGTRQGCPLSPLLFAISLEPLAQAIRQDHIISPITVGDSKHSISLFADDILLYMSNVSSSLPQCLKIFNDFSVISGYKINWGKSVLMPLSASTNTALASSSIPISKTFKYLGIQIFSSLQTILKENYSSLFTTIRQDLQRWDAILVSLQGRIAIIKMNILPRLLFLFSMIPLSPRITFFKEMNSLITKFIWNKKRPRIKLSTLQRRSDKGGLSLPNFQLYFWACQLRSLKIWLQVDSQIAWRDVEASAVLPHRLQDILFTGLSKKELRFGNTTVSNSLKIWHEVCKFMGSSSKFTSESPIWHNHNLQSDNRPFVFKPWSDQGIHTLGDIFNNQGLRSFQDLKECYNLPGHSYFLYLRLRSAMRAYGVPWNCNLDSHPLMDCVNFSQTREAVSFIYNRLLKHSCRKLPITTIWEKELAPCNLNWDWIWDTIPTMSKNLAHQLIHYKLLHRAYATPNILHKMKRLPTPFCSLCNLNIVGTYMHMFYECQLIGNFWDEVFQVVTELCDKVILKHPSLCLLNDDADLDLTVSQRRILHTALTAAKKIIFKIWHEPTIPAGKLWLIEIKYIALLELTTARINKAKPKTLRAWSEFVTKLSLIITQ</sequence>
<dbReference type="Pfam" id="PF00078">
    <property type="entry name" value="RVT_1"/>
    <property type="match status" value="1"/>
</dbReference>
<reference evidence="2" key="1">
    <citation type="submission" date="2025-08" db="UniProtKB">
        <authorList>
            <consortium name="Ensembl"/>
        </authorList>
    </citation>
    <scope>IDENTIFICATION</scope>
</reference>
<dbReference type="PANTHER" id="PTHR31635">
    <property type="entry name" value="REVERSE TRANSCRIPTASE DOMAIN-CONTAINING PROTEIN-RELATED"/>
    <property type="match status" value="1"/>
</dbReference>
<dbReference type="SUPFAM" id="SSF56672">
    <property type="entry name" value="DNA/RNA polymerases"/>
    <property type="match status" value="1"/>
</dbReference>
<name>A0A9J8D420_CYPCA</name>
<dbReference type="AlphaFoldDB" id="A0A9J8D420"/>
<evidence type="ECO:0000313" key="2">
    <source>
        <dbReference type="Ensembl" id="ENSCCRP00000176623.1"/>
    </source>
</evidence>
<feature type="domain" description="Reverse transcriptase" evidence="1">
    <location>
        <begin position="141"/>
        <end position="411"/>
    </location>
</feature>
<evidence type="ECO:0000313" key="3">
    <source>
        <dbReference type="Proteomes" id="UP001108240"/>
    </source>
</evidence>
<evidence type="ECO:0000259" key="1">
    <source>
        <dbReference type="PROSITE" id="PS50878"/>
    </source>
</evidence>
<dbReference type="Proteomes" id="UP001108240">
    <property type="component" value="Unplaced"/>
</dbReference>
<keyword evidence="3" id="KW-1185">Reference proteome</keyword>
<dbReference type="GeneTree" id="ENSGT00940000163630"/>
<organism evidence="2 3">
    <name type="scientific">Cyprinus carpio carpio</name>
    <dbReference type="NCBI Taxonomy" id="630221"/>
    <lineage>
        <taxon>Eukaryota</taxon>
        <taxon>Metazoa</taxon>
        <taxon>Chordata</taxon>
        <taxon>Craniata</taxon>
        <taxon>Vertebrata</taxon>
        <taxon>Euteleostomi</taxon>
        <taxon>Actinopterygii</taxon>
        <taxon>Neopterygii</taxon>
        <taxon>Teleostei</taxon>
        <taxon>Ostariophysi</taxon>
        <taxon>Cypriniformes</taxon>
        <taxon>Cyprinidae</taxon>
        <taxon>Cyprininae</taxon>
        <taxon>Cyprinus</taxon>
    </lineage>
</organism>
<dbReference type="CDD" id="cd01650">
    <property type="entry name" value="RT_nLTR_like"/>
    <property type="match status" value="1"/>
</dbReference>
<dbReference type="PROSITE" id="PS50878">
    <property type="entry name" value="RT_POL"/>
    <property type="match status" value="1"/>
</dbReference>
<protein>
    <recommendedName>
        <fullName evidence="1">Reverse transcriptase domain-containing protein</fullName>
    </recommendedName>
</protein>
<dbReference type="InterPro" id="IPR043502">
    <property type="entry name" value="DNA/RNA_pol_sf"/>
</dbReference>
<dbReference type="PANTHER" id="PTHR31635:SF196">
    <property type="entry name" value="REVERSE TRANSCRIPTASE DOMAIN-CONTAINING PROTEIN-RELATED"/>
    <property type="match status" value="1"/>
</dbReference>
<proteinExistence type="predicted"/>
<dbReference type="Ensembl" id="ENSCCRT00000118943.1">
    <property type="protein sequence ID" value="ENSCCRP00000176623.1"/>
    <property type="gene ID" value="ENSCCRG00000064844.1"/>
</dbReference>